<keyword evidence="3" id="KW-1185">Reference proteome</keyword>
<dbReference type="AlphaFoldDB" id="A0A0H5D5U9"/>
<keyword evidence="1" id="KW-0472">Membrane</keyword>
<keyword evidence="1" id="KW-0812">Transmembrane</keyword>
<name>A0A0H5D5U9_9RHOB</name>
<protein>
    <submittedName>
        <fullName evidence="2">Uncharacterized protein</fullName>
    </submittedName>
</protein>
<accession>A0A0H5D5U9</accession>
<evidence type="ECO:0000256" key="1">
    <source>
        <dbReference type="SAM" id="Phobius"/>
    </source>
</evidence>
<evidence type="ECO:0000313" key="2">
    <source>
        <dbReference type="EMBL" id="CRL12481.1"/>
    </source>
</evidence>
<evidence type="ECO:0000313" key="3">
    <source>
        <dbReference type="Proteomes" id="UP000043764"/>
    </source>
</evidence>
<sequence>MDMRQPEAWQRHQLALTERMQIDVGRYTRPVMSIMATCSLVYLMTWGPLCAFWEVGHMPWLPLLVAAFSGLIVAMAFPAFALAVGIERYFCRRLRSLQVCEFRTPASDGAD</sequence>
<organism evidence="2 3">
    <name type="scientific">Phaeobacter italicus</name>
    <dbReference type="NCBI Taxonomy" id="481446"/>
    <lineage>
        <taxon>Bacteria</taxon>
        <taxon>Pseudomonadati</taxon>
        <taxon>Pseudomonadota</taxon>
        <taxon>Alphaproteobacteria</taxon>
        <taxon>Rhodobacterales</taxon>
        <taxon>Roseobacteraceae</taxon>
        <taxon>Phaeobacter</taxon>
    </lineage>
</organism>
<dbReference type="Proteomes" id="UP000043764">
    <property type="component" value="Unassembled WGS sequence"/>
</dbReference>
<dbReference type="RefSeq" id="WP_131724112.1">
    <property type="nucleotide sequence ID" value="NZ_CVRL01000041.1"/>
</dbReference>
<reference evidence="3" key="1">
    <citation type="submission" date="2015-05" db="EMBL/GenBank/DDBJ databases">
        <authorList>
            <person name="Rodrigo-Torres Lidia"/>
            <person name="Arahal R.David."/>
        </authorList>
    </citation>
    <scope>NUCLEOTIDE SEQUENCE [LARGE SCALE GENOMIC DNA]</scope>
    <source>
        <strain evidence="3">CECT 7321</strain>
    </source>
</reference>
<feature type="transmembrane region" description="Helical" evidence="1">
    <location>
        <begin position="30"/>
        <end position="49"/>
    </location>
</feature>
<gene>
    <name evidence="2" type="ORF">NIT7321_03358</name>
</gene>
<proteinExistence type="predicted"/>
<keyword evidence="1" id="KW-1133">Transmembrane helix</keyword>
<dbReference type="EMBL" id="CVRL01000041">
    <property type="protein sequence ID" value="CRL12481.1"/>
    <property type="molecule type" value="Genomic_DNA"/>
</dbReference>
<feature type="transmembrane region" description="Helical" evidence="1">
    <location>
        <begin position="61"/>
        <end position="86"/>
    </location>
</feature>